<protein>
    <submittedName>
        <fullName evidence="2">DUF969 domain-containing protein</fullName>
    </submittedName>
</protein>
<name>A0ABP3UTW6_9CLOT</name>
<feature type="transmembrane region" description="Helical" evidence="1">
    <location>
        <begin position="155"/>
        <end position="172"/>
    </location>
</feature>
<dbReference type="InterPro" id="IPR010374">
    <property type="entry name" value="DUF969"/>
</dbReference>
<keyword evidence="3" id="KW-1185">Reference proteome</keyword>
<sequence>MIRLIGVLIIIVGFALGLDAIGIVMGAGLVTGLVGGMSINDILTTLGGTFVASRYIALFLITLPVIAVLERNGLKQSAANFIAKIKNATPGKVIISYGFVRIILAAFNVSVGGVAGFVRPIVYPMATGSIENEGHKLDEKDADEIKGLASSSENVTWFFGQVLFIAGAGILLVKSTLEPLGYSIDPLQAVKAEIPVAISALVLSSLYTYFKDRKMMKKYTKVSKK</sequence>
<proteinExistence type="predicted"/>
<feature type="transmembrane region" description="Helical" evidence="1">
    <location>
        <begin position="50"/>
        <end position="69"/>
    </location>
</feature>
<feature type="transmembrane region" description="Helical" evidence="1">
    <location>
        <begin position="192"/>
        <end position="210"/>
    </location>
</feature>
<dbReference type="Proteomes" id="UP001501510">
    <property type="component" value="Unassembled WGS sequence"/>
</dbReference>
<organism evidence="2 3">
    <name type="scientific">Clostridium oceanicum</name>
    <dbReference type="NCBI Taxonomy" id="1543"/>
    <lineage>
        <taxon>Bacteria</taxon>
        <taxon>Bacillati</taxon>
        <taxon>Bacillota</taxon>
        <taxon>Clostridia</taxon>
        <taxon>Eubacteriales</taxon>
        <taxon>Clostridiaceae</taxon>
        <taxon>Clostridium</taxon>
    </lineage>
</organism>
<comment type="caution">
    <text evidence="2">The sequence shown here is derived from an EMBL/GenBank/DDBJ whole genome shotgun (WGS) entry which is preliminary data.</text>
</comment>
<evidence type="ECO:0000313" key="3">
    <source>
        <dbReference type="Proteomes" id="UP001501510"/>
    </source>
</evidence>
<evidence type="ECO:0000256" key="1">
    <source>
        <dbReference type="SAM" id="Phobius"/>
    </source>
</evidence>
<dbReference type="RefSeq" id="WP_343761189.1">
    <property type="nucleotide sequence ID" value="NZ_BAAACG010000009.1"/>
</dbReference>
<evidence type="ECO:0000313" key="2">
    <source>
        <dbReference type="EMBL" id="GAA0739999.1"/>
    </source>
</evidence>
<keyword evidence="1" id="KW-0472">Membrane</keyword>
<dbReference type="Pfam" id="PF06149">
    <property type="entry name" value="DUF969"/>
    <property type="match status" value="1"/>
</dbReference>
<accession>A0ABP3UTW6</accession>
<keyword evidence="1" id="KW-0812">Transmembrane</keyword>
<dbReference type="EMBL" id="BAAACG010000009">
    <property type="protein sequence ID" value="GAA0739999.1"/>
    <property type="molecule type" value="Genomic_DNA"/>
</dbReference>
<gene>
    <name evidence="2" type="ORF">GCM10008906_19420</name>
</gene>
<keyword evidence="1" id="KW-1133">Transmembrane helix</keyword>
<reference evidence="3" key="1">
    <citation type="journal article" date="2019" name="Int. J. Syst. Evol. Microbiol.">
        <title>The Global Catalogue of Microorganisms (GCM) 10K type strain sequencing project: providing services to taxonomists for standard genome sequencing and annotation.</title>
        <authorList>
            <consortium name="The Broad Institute Genomics Platform"/>
            <consortium name="The Broad Institute Genome Sequencing Center for Infectious Disease"/>
            <person name="Wu L."/>
            <person name="Ma J."/>
        </authorList>
    </citation>
    <scope>NUCLEOTIDE SEQUENCE [LARGE SCALE GENOMIC DNA]</scope>
    <source>
        <strain evidence="3">JCM 1407</strain>
    </source>
</reference>